<evidence type="ECO:0000256" key="1">
    <source>
        <dbReference type="SAM" id="MobiDB-lite"/>
    </source>
</evidence>
<dbReference type="InterPro" id="IPR029058">
    <property type="entry name" value="AB_hydrolase_fold"/>
</dbReference>
<proteinExistence type="predicted"/>
<keyword evidence="2" id="KW-0808">Transferase</keyword>
<gene>
    <name evidence="2" type="ORF">ENSA5_60830</name>
</gene>
<dbReference type="GO" id="GO:0006629">
    <property type="term" value="P:lipid metabolic process"/>
    <property type="evidence" value="ECO:0007669"/>
    <property type="project" value="InterPro"/>
</dbReference>
<dbReference type="GO" id="GO:0008374">
    <property type="term" value="F:O-acyltransferase activity"/>
    <property type="evidence" value="ECO:0007669"/>
    <property type="project" value="InterPro"/>
</dbReference>
<dbReference type="PANTHER" id="PTHR11440">
    <property type="entry name" value="LECITHIN-CHOLESTEROL ACYLTRANSFERASE-RELATED"/>
    <property type="match status" value="1"/>
</dbReference>
<dbReference type="AlphaFoldDB" id="A0A2S9XDA3"/>
<reference evidence="2 3" key="1">
    <citation type="submission" date="2018-03" db="EMBL/GenBank/DDBJ databases">
        <title>Draft Genome Sequences of the Obligatory Marine Myxobacteria Enhygromyxa salina SWB005.</title>
        <authorList>
            <person name="Poehlein A."/>
            <person name="Moghaddam J.A."/>
            <person name="Harms H."/>
            <person name="Alanjari M."/>
            <person name="Koenig G.M."/>
            <person name="Daniel R."/>
            <person name="Schaeberle T.F."/>
        </authorList>
    </citation>
    <scope>NUCLEOTIDE SEQUENCE [LARGE SCALE GENOMIC DNA]</scope>
    <source>
        <strain evidence="2 3">SWB005</strain>
    </source>
</reference>
<accession>A0A2S9XDA3</accession>
<evidence type="ECO:0000313" key="2">
    <source>
        <dbReference type="EMBL" id="PRP90833.1"/>
    </source>
</evidence>
<name>A0A2S9XDA3_9BACT</name>
<feature type="region of interest" description="Disordered" evidence="1">
    <location>
        <begin position="377"/>
        <end position="405"/>
    </location>
</feature>
<dbReference type="OrthoDB" id="9814331at2"/>
<comment type="caution">
    <text evidence="2">The sequence shown here is derived from an EMBL/GenBank/DDBJ whole genome shotgun (WGS) entry which is preliminary data.</text>
</comment>
<protein>
    <submittedName>
        <fullName evidence="2">Lecithin:cholesterol acyltransferase</fullName>
    </submittedName>
</protein>
<dbReference type="SUPFAM" id="SSF53474">
    <property type="entry name" value="alpha/beta-Hydrolases"/>
    <property type="match status" value="1"/>
</dbReference>
<evidence type="ECO:0000313" key="3">
    <source>
        <dbReference type="Proteomes" id="UP000237968"/>
    </source>
</evidence>
<dbReference type="Pfam" id="PF02450">
    <property type="entry name" value="LCAT"/>
    <property type="match status" value="1"/>
</dbReference>
<dbReference type="InterPro" id="IPR003386">
    <property type="entry name" value="LACT/PDAT_acylTrfase"/>
</dbReference>
<dbReference type="Proteomes" id="UP000237968">
    <property type="component" value="Unassembled WGS sequence"/>
</dbReference>
<keyword evidence="2" id="KW-0012">Acyltransferase</keyword>
<keyword evidence="3" id="KW-1185">Reference proteome</keyword>
<dbReference type="RefSeq" id="WP_106395270.1">
    <property type="nucleotide sequence ID" value="NZ_PVNK01000267.1"/>
</dbReference>
<dbReference type="EMBL" id="PVNK01000267">
    <property type="protein sequence ID" value="PRP90833.1"/>
    <property type="molecule type" value="Genomic_DNA"/>
</dbReference>
<sequence length="469" mass="51293">MTEPSSGGVQQVARVGGNTIDTGTIPIVFVPGIMGSRLHFTKIKRYWDPDHTISRMRHWLLSSADRVRRDFRVNAASNPVEVMTDGDQLSASQRERGWGGVAWGFYGSLLEHLEGQRYGAYDTPVYAIGYDWRQGNDHSGAAIATRIEEILAEQDAERFILLSHSMGGLATRAALKGNAEVAGKLAGVCHIAQPVTGAAVAVRRMFTGATFSGDGLAMMALLGSNRQKFQTICSALPGAMQLLATQDFTKTDGSWWYTYRTFEEPEVDRAWEGLCWSLYAQPQSPPGLLAPADSRHAIAAVPRREFNRRLAEARAFHMGMGLWKHANTWTFYGTGNTTDTSLHFELPPVEAKLSLLSTAMHSLNPFTEDIRYKARRADGSEVSVPGSEVDPSDRGCVMQRSDKSDGTVPVASAKALFGGATHEYASGTAYDYETQRQFYADGGEAHDQICADPKCVAFLDDLITHLVGS</sequence>
<organism evidence="2 3">
    <name type="scientific">Enhygromyxa salina</name>
    <dbReference type="NCBI Taxonomy" id="215803"/>
    <lineage>
        <taxon>Bacteria</taxon>
        <taxon>Pseudomonadati</taxon>
        <taxon>Myxococcota</taxon>
        <taxon>Polyangia</taxon>
        <taxon>Nannocystales</taxon>
        <taxon>Nannocystaceae</taxon>
        <taxon>Enhygromyxa</taxon>
    </lineage>
</organism>
<dbReference type="Gene3D" id="3.40.50.1820">
    <property type="entry name" value="alpha/beta hydrolase"/>
    <property type="match status" value="1"/>
</dbReference>